<evidence type="ECO:0000256" key="4">
    <source>
        <dbReference type="ARBA" id="ARBA00022741"/>
    </source>
</evidence>
<dbReference type="Gene3D" id="1.20.1060.20">
    <property type="match status" value="1"/>
</dbReference>
<evidence type="ECO:0000256" key="3">
    <source>
        <dbReference type="ARBA" id="ARBA00022618"/>
    </source>
</evidence>
<dbReference type="GO" id="GO:0051301">
    <property type="term" value="P:cell division"/>
    <property type="evidence" value="ECO:0007669"/>
    <property type="project" value="UniProtKB-KW"/>
</dbReference>
<keyword evidence="9 11" id="KW-0539">Nucleus</keyword>
<comment type="caution">
    <text evidence="14">The sequence shown here is derived from an EMBL/GenBank/DDBJ whole genome shotgun (WGS) entry which is preliminary data.</text>
</comment>
<reference evidence="14" key="1">
    <citation type="journal article" date="2023" name="bioRxiv">
        <title>Scaffold-level genome assemblies of two parasitoid biocontrol wasps reveal the parthenogenesis mechanism and an associated novel virus.</title>
        <authorList>
            <person name="Inwood S."/>
            <person name="Skelly J."/>
            <person name="Guhlin J."/>
            <person name="Harrop T."/>
            <person name="Goldson S."/>
            <person name="Dearden P."/>
        </authorList>
    </citation>
    <scope>NUCLEOTIDE SEQUENCE</scope>
    <source>
        <strain evidence="14">Irish</strain>
        <tissue evidence="14">Whole body</tissue>
    </source>
</reference>
<keyword evidence="4" id="KW-0547">Nucleotide-binding</keyword>
<dbReference type="PIRSF" id="PIRSF005719">
    <property type="entry name" value="SMC"/>
    <property type="match status" value="1"/>
</dbReference>
<protein>
    <recommendedName>
        <fullName evidence="11">Structural maintenance of chromosomes protein</fullName>
    </recommendedName>
</protein>
<keyword evidence="7 12" id="KW-0175">Coiled coil</keyword>
<feature type="coiled-coil region" evidence="12">
    <location>
        <begin position="782"/>
        <end position="1016"/>
    </location>
</feature>
<dbReference type="SUPFAM" id="SSF52540">
    <property type="entry name" value="P-loop containing nucleoside triphosphate hydrolases"/>
    <property type="match status" value="1"/>
</dbReference>
<evidence type="ECO:0000256" key="6">
    <source>
        <dbReference type="ARBA" id="ARBA00022840"/>
    </source>
</evidence>
<gene>
    <name evidence="14" type="ORF">PV328_005851</name>
</gene>
<dbReference type="InterPro" id="IPR024704">
    <property type="entry name" value="SMC"/>
</dbReference>
<evidence type="ECO:0000256" key="10">
    <source>
        <dbReference type="ARBA" id="ARBA00023306"/>
    </source>
</evidence>
<accession>A0AA39FMU7</accession>
<feature type="domain" description="SMC hinge" evidence="13">
    <location>
        <begin position="583"/>
        <end position="699"/>
    </location>
</feature>
<evidence type="ECO:0000256" key="1">
    <source>
        <dbReference type="ARBA" id="ARBA00004123"/>
    </source>
</evidence>
<feature type="coiled-coil region" evidence="12">
    <location>
        <begin position="304"/>
        <end position="338"/>
    </location>
</feature>
<keyword evidence="3" id="KW-0132">Cell division</keyword>
<keyword evidence="6" id="KW-0067">ATP-binding</keyword>
<evidence type="ECO:0000256" key="2">
    <source>
        <dbReference type="ARBA" id="ARBA00006005"/>
    </source>
</evidence>
<evidence type="ECO:0000256" key="11">
    <source>
        <dbReference type="PIRNR" id="PIRNR005719"/>
    </source>
</evidence>
<dbReference type="GO" id="GO:0005524">
    <property type="term" value="F:ATP binding"/>
    <property type="evidence" value="ECO:0007669"/>
    <property type="project" value="UniProtKB-KW"/>
</dbReference>
<comment type="subcellular location">
    <subcellularLocation>
        <location evidence="1 11">Nucleus</location>
    </subcellularLocation>
</comment>
<proteinExistence type="inferred from homology"/>
<evidence type="ECO:0000256" key="8">
    <source>
        <dbReference type="ARBA" id="ARBA00023067"/>
    </source>
</evidence>
<comment type="similarity">
    <text evidence="2">Belongs to the SMC family. SMC4 subfamily.</text>
</comment>
<dbReference type="EMBL" id="JAQQBS010000002">
    <property type="protein sequence ID" value="KAK0172545.1"/>
    <property type="molecule type" value="Genomic_DNA"/>
</dbReference>
<dbReference type="Gene3D" id="3.40.50.300">
    <property type="entry name" value="P-loop containing nucleotide triphosphate hydrolases"/>
    <property type="match status" value="2"/>
</dbReference>
<dbReference type="SMART" id="SM00968">
    <property type="entry name" value="SMC_hinge"/>
    <property type="match status" value="1"/>
</dbReference>
<dbReference type="GO" id="GO:0007076">
    <property type="term" value="P:mitotic chromosome condensation"/>
    <property type="evidence" value="ECO:0007669"/>
    <property type="project" value="TreeGrafter"/>
</dbReference>
<feature type="coiled-coil region" evidence="12">
    <location>
        <begin position="490"/>
        <end position="552"/>
    </location>
</feature>
<keyword evidence="10" id="KW-0131">Cell cycle</keyword>
<keyword evidence="15" id="KW-1185">Reference proteome</keyword>
<evidence type="ECO:0000259" key="13">
    <source>
        <dbReference type="SMART" id="SM00968"/>
    </source>
</evidence>
<evidence type="ECO:0000256" key="7">
    <source>
        <dbReference type="ARBA" id="ARBA00023054"/>
    </source>
</evidence>
<dbReference type="GO" id="GO:0005634">
    <property type="term" value="C:nucleus"/>
    <property type="evidence" value="ECO:0007669"/>
    <property type="project" value="UniProtKB-SubCell"/>
</dbReference>
<dbReference type="InterPro" id="IPR027417">
    <property type="entry name" value="P-loop_NTPase"/>
</dbReference>
<dbReference type="Proteomes" id="UP001168990">
    <property type="component" value="Unassembled WGS sequence"/>
</dbReference>
<evidence type="ECO:0000313" key="14">
    <source>
        <dbReference type="EMBL" id="KAK0172545.1"/>
    </source>
</evidence>
<dbReference type="InterPro" id="IPR010935">
    <property type="entry name" value="SMC_hinge"/>
</dbReference>
<keyword evidence="5" id="KW-0498">Mitosis</keyword>
<reference evidence="14" key="2">
    <citation type="submission" date="2023-03" db="EMBL/GenBank/DDBJ databases">
        <authorList>
            <person name="Inwood S.N."/>
            <person name="Skelly J.G."/>
            <person name="Guhlin J."/>
            <person name="Harrop T.W.R."/>
            <person name="Goldson S.G."/>
            <person name="Dearden P.K."/>
        </authorList>
    </citation>
    <scope>NUCLEOTIDE SEQUENCE</scope>
    <source>
        <strain evidence="14">Irish</strain>
        <tissue evidence="14">Whole body</tissue>
    </source>
</reference>
<dbReference type="Pfam" id="PF06470">
    <property type="entry name" value="SMC_hinge"/>
    <property type="match status" value="1"/>
</dbReference>
<sequence length="1364" mass="157260">MSGRYTQYANIVNDPMEIDVLINSDEGGGLKIDNVYIPPPPNTLNSNDNQKRLIIKKIVNINFKSYAGEVVIGPFHECFSAIVGPNGSGKSNIIDSMLFVFGYRANKMRFNKISALIHSSREHPNIESCSVSIYFEKVLDKLINNEIASENQIIISKTAFKDNRSFYELNGKRVQFKEIAKFLRNEAVDLDYNRFLILQGEVEQIAMMKPKAQNEHDTGMLEFLEDIIGTSRYKEPLEKILGKIDVFTETLNEKCNRLRIVENERDQLKAPMNEAVQYIKVENKKTKLQYKLYHCKKFRNIININKLNEQQEELCEDGQKLEEDLKNIDTQRKLMNEKMNKQCEKWKVIQDEFDVARVKFDEIKKRDDALHAELIETNKRRKSNIQLMKTEKKSLVQLQNVPKKNKQLIEEHEKFVKKTIASQKKEEAKLKPLMDALNKQTEPFIKERCKYETELISHREKIDKAQADFDVAESAFKLYTSVEETEKEKLNKLQESLNTAVQTIKNHNEKLSSCKIKIPTTEKTLSEIGKKLEKLKIAETEVNNQLKKTRQQVEVQRCAMQAKRSRNKVIDALMEEKIKGRIPGIFGRLGDLGAIDSKYDVAISTACGPLDNIVVDTVDTAQICIQFLRDNGIGRSTFIALEKMKRFLPQCRRKIQTPENVSRLFDLIQVKDKRVLPAFYYGLHDTLVANNLDQATRIAYNTKRHRVVTLKGELIETSGTMSGGGNTVLRGRMGQSVIERQSLSVDITVLEQSLETMYAESNRLKLETKLVEDQIVILSSQLKNMRIDRDKYTIELKRFNENLLLLKSQLKIQEKKAASSVSNPIKIKELTKAVQDAKKLLDKVLQKSGAIERKVAQINQKIEELSVDHVKEQQEKIMNLNQTIDEAKSEICKLEIAIKTAERNIQKTEQRILMLERDVHNCEKRIHDIQAEKRECEVDGKILLEISEKCGEELMKKEEVLASLKGECDELQKNETKLKALKIDLDQKLKDNEKLIRDLNQKINEYQTKINSLRLNPIPGENPQELIELTENEVALLDVKTLTANLASMKEHFPSEIPNMQIIEEYRQKNILYMQRSAEVEVITDARNKLRSAYDMAKRRRQEEFFVGFSEIRLKLKEMYQMITLGGAADLELVDSLDPFTEGIIFSVRPPKKSWKNISNLSGGEKTLSSLALVFALHHYKPTPLYFMDEIDAALDFKNVSIVGTYIKERTKNAQFIVISLRSEMFELADTLIGIYKTHNTTKSTTINLRNMYNENPALALQEKERQERFKSRKICTQIGSRQYVTMSQPIASTCPARINSFIPNKNLKTDTVCMNTNVTPKQEHDQIIMHRKRSSSSDDLSKTINESTQINSYEIIKKKKRKM</sequence>
<evidence type="ECO:0000256" key="5">
    <source>
        <dbReference type="ARBA" id="ARBA00022776"/>
    </source>
</evidence>
<evidence type="ECO:0000313" key="15">
    <source>
        <dbReference type="Proteomes" id="UP001168990"/>
    </source>
</evidence>
<dbReference type="SUPFAM" id="SSF75553">
    <property type="entry name" value="Smc hinge domain"/>
    <property type="match status" value="1"/>
</dbReference>
<organism evidence="14 15">
    <name type="scientific">Microctonus aethiopoides</name>
    <dbReference type="NCBI Taxonomy" id="144406"/>
    <lineage>
        <taxon>Eukaryota</taxon>
        <taxon>Metazoa</taxon>
        <taxon>Ecdysozoa</taxon>
        <taxon>Arthropoda</taxon>
        <taxon>Hexapoda</taxon>
        <taxon>Insecta</taxon>
        <taxon>Pterygota</taxon>
        <taxon>Neoptera</taxon>
        <taxon>Endopterygota</taxon>
        <taxon>Hymenoptera</taxon>
        <taxon>Apocrita</taxon>
        <taxon>Ichneumonoidea</taxon>
        <taxon>Braconidae</taxon>
        <taxon>Euphorinae</taxon>
        <taxon>Microctonus</taxon>
    </lineage>
</organism>
<dbReference type="Pfam" id="PF02463">
    <property type="entry name" value="SMC_N"/>
    <property type="match status" value="1"/>
</dbReference>
<evidence type="ECO:0000256" key="9">
    <source>
        <dbReference type="ARBA" id="ARBA00023242"/>
    </source>
</evidence>
<dbReference type="PANTHER" id="PTHR18937:SF172">
    <property type="entry name" value="STRUCTURAL MAINTENANCE OF CHROMOSOMES PROTEIN"/>
    <property type="match status" value="1"/>
</dbReference>
<dbReference type="GO" id="GO:0016887">
    <property type="term" value="F:ATP hydrolysis activity"/>
    <property type="evidence" value="ECO:0007669"/>
    <property type="project" value="InterPro"/>
</dbReference>
<dbReference type="GO" id="GO:0000796">
    <property type="term" value="C:condensin complex"/>
    <property type="evidence" value="ECO:0007669"/>
    <property type="project" value="TreeGrafter"/>
</dbReference>
<dbReference type="Gene3D" id="3.30.70.1620">
    <property type="match status" value="1"/>
</dbReference>
<dbReference type="InterPro" id="IPR036277">
    <property type="entry name" value="SMC_hinge_sf"/>
</dbReference>
<dbReference type="PANTHER" id="PTHR18937">
    <property type="entry name" value="STRUCTURAL MAINTENANCE OF CHROMOSOMES SMC FAMILY MEMBER"/>
    <property type="match status" value="1"/>
</dbReference>
<name>A0AA39FMU7_9HYME</name>
<keyword evidence="8" id="KW-0226">DNA condensation</keyword>
<dbReference type="InterPro" id="IPR003395">
    <property type="entry name" value="RecF/RecN/SMC_N"/>
</dbReference>
<evidence type="ECO:0000256" key="12">
    <source>
        <dbReference type="SAM" id="Coils"/>
    </source>
</evidence>
<dbReference type="FunFam" id="3.40.50.300:FF:000585">
    <property type="entry name" value="Structural maintenance of chromosomes 4"/>
    <property type="match status" value="1"/>
</dbReference>
<dbReference type="FunFam" id="3.40.50.300:FF:000481">
    <property type="entry name" value="Structural maintenance of chromosomes 4"/>
    <property type="match status" value="1"/>
</dbReference>